<keyword evidence="2" id="KW-1185">Reference proteome</keyword>
<protein>
    <submittedName>
        <fullName evidence="1">TonB-dependent receptor</fullName>
    </submittedName>
</protein>
<dbReference type="InterPro" id="IPR008969">
    <property type="entry name" value="CarboxyPept-like_regulatory"/>
</dbReference>
<proteinExistence type="predicted"/>
<dbReference type="SUPFAM" id="SSF56935">
    <property type="entry name" value="Porins"/>
    <property type="match status" value="1"/>
</dbReference>
<dbReference type="EMBL" id="CAXJRC010000022">
    <property type="protein sequence ID" value="CAL2106788.1"/>
    <property type="molecule type" value="Genomic_DNA"/>
</dbReference>
<accession>A0ABM9PM51</accession>
<dbReference type="Gene3D" id="2.60.40.1120">
    <property type="entry name" value="Carboxypeptidase-like, regulatory domain"/>
    <property type="match status" value="1"/>
</dbReference>
<comment type="caution">
    <text evidence="1">The sequence shown here is derived from an EMBL/GenBank/DDBJ whole genome shotgun (WGS) entry which is preliminary data.</text>
</comment>
<evidence type="ECO:0000313" key="1">
    <source>
        <dbReference type="EMBL" id="CAL2106788.1"/>
    </source>
</evidence>
<dbReference type="RefSeq" id="WP_348702801.1">
    <property type="nucleotide sequence ID" value="NZ_CAXIYA010000007.1"/>
</dbReference>
<reference evidence="1 2" key="1">
    <citation type="submission" date="2024-05" db="EMBL/GenBank/DDBJ databases">
        <authorList>
            <person name="Duchaud E."/>
        </authorList>
    </citation>
    <scope>NUCLEOTIDE SEQUENCE [LARGE SCALE GENOMIC DNA]</scope>
    <source>
        <strain evidence="1">Ena-SAMPLE-TAB-13-05-2024-13:56:06:370-140305</strain>
    </source>
</reference>
<name>A0ABM9PM51_9FLAO</name>
<dbReference type="SUPFAM" id="SSF49464">
    <property type="entry name" value="Carboxypeptidase regulatory domain-like"/>
    <property type="match status" value="1"/>
</dbReference>
<evidence type="ECO:0000313" key="2">
    <source>
        <dbReference type="Proteomes" id="UP001497602"/>
    </source>
</evidence>
<dbReference type="Pfam" id="PF13715">
    <property type="entry name" value="CarbopepD_reg_2"/>
    <property type="match status" value="1"/>
</dbReference>
<keyword evidence="1" id="KW-0675">Receptor</keyword>
<organism evidence="1 2">
    <name type="scientific">Tenacibaculum vairaonense</name>
    <dbReference type="NCBI Taxonomy" id="3137860"/>
    <lineage>
        <taxon>Bacteria</taxon>
        <taxon>Pseudomonadati</taxon>
        <taxon>Bacteroidota</taxon>
        <taxon>Flavobacteriia</taxon>
        <taxon>Flavobacteriales</taxon>
        <taxon>Flavobacteriaceae</taxon>
        <taxon>Tenacibaculum</taxon>
    </lineage>
</organism>
<sequence length="887" mass="102691">MKRISFLVLFFLVGFKINGQSCSVVGQVLDEKTKEPIELASALLKNEKEEIVSYTFSDANGNYKIKIENQGNYFLVFTYLGYQEKKVPVNYKEGKNIDLNVLLKENNTTLKEVVIHSEKPITIAKDTVKFKVKYFTKGTEKTVENLLEKIPGIEIGGGGEIRIGGKEIEKLMIDGDDFFEKGYKVVSKNMPAYPVEEVQVLKNYESNRLLKEIKKGGKVALNLKIEEKFKQIWFGNLNGSSGVFNENSQYGVTFNVMNFGKKSKYYGLGNLNNVGDDAGDITGLLNTNKLDELTIGEENKASQIINFTPYTSGLTEERTNFNQLKLVSLSNIYNINSKIKTRAIGFFSTNNYSFLRNRQDVYNLNLFQLTNNEHYSLEQNDKTFFTELDVNYDIAKDKILTSKTRYTNINANDISKVTFNRVPLNENLYSKKRFLEQKINYTNKFNNSDVLIIKTRFLKQSIPQVYNANQFFFENLISAHQNIDSVEQRTENDMLFIGAQAHLLKKNNKNLWEFQLGNEFREDKLSTDIMPYTNEGLVIDLSKDYRNRAIYNENDLYFKTKYKHTFKNFSITGNVNVHKLINRLEDYGKSDEKSFLYINPKIGFNWNINKKNKIGISYSYAVKNAKILDVYKNYILTNYNSLTKGTGRFNILNESSLFLNYQIGNFGDSFLVNTFLFYNHNHDFFSTNTNIENTYTTSEKILIKNRGYLNASSSINYYIKDVYTNFKVNLNYSQVQYKNIINDSELREVKSASYNYGMELRSAFKGFFNYHLGVNWITSKIQVVNSQLLTNNTSFLDLSFSFKSGISMDVKTESYFFDGLTSENRYNFVDFKTNYELIKDKLNIGLIGRNLLNTNSFESVLINDFVTSRTSYRLLPRLVLLNLEYRF</sequence>
<dbReference type="Proteomes" id="UP001497602">
    <property type="component" value="Unassembled WGS sequence"/>
</dbReference>
<gene>
    <name evidence="1" type="ORF">T190115A13A_20068</name>
</gene>